<evidence type="ECO:0000313" key="2">
    <source>
        <dbReference type="Proteomes" id="UP000287224"/>
    </source>
</evidence>
<protein>
    <submittedName>
        <fullName evidence="1">Uncharacterized protein</fullName>
    </submittedName>
</protein>
<dbReference type="EMBL" id="BIFQ01000002">
    <property type="protein sequence ID" value="GCE09527.1"/>
    <property type="molecule type" value="Genomic_DNA"/>
</dbReference>
<accession>A0A401ZRL6</accession>
<evidence type="ECO:0000313" key="1">
    <source>
        <dbReference type="EMBL" id="GCE09527.1"/>
    </source>
</evidence>
<gene>
    <name evidence="1" type="ORF">KDAU_68560</name>
</gene>
<organism evidence="1 2">
    <name type="scientific">Dictyobacter aurantiacus</name>
    <dbReference type="NCBI Taxonomy" id="1936993"/>
    <lineage>
        <taxon>Bacteria</taxon>
        <taxon>Bacillati</taxon>
        <taxon>Chloroflexota</taxon>
        <taxon>Ktedonobacteria</taxon>
        <taxon>Ktedonobacterales</taxon>
        <taxon>Dictyobacteraceae</taxon>
        <taxon>Dictyobacter</taxon>
    </lineage>
</organism>
<dbReference type="AlphaFoldDB" id="A0A401ZRL6"/>
<sequence length="1050" mass="119707">MHGLIYMSSIEYNDQQLSPVNYKELLEAIQAELQKQAKVGKHLFLEKDKVIFDVDIIANAVAEKFADSNHYPFEIRDGLSHASVHALDINEKSDFSHDLQRTILAELHTQIAQCMSTKHHSLGQYVSTLLKPMDVFVQNKPAGLSYPINKEHTLEKRSLHANENLSKDDTWLKAHKLTLSVTNIDSFNQQIVDSINTYIENYDGCDEDDIADVRENLISAQNQEKSNLNQLKNIVLQDSVARIHREAKVCYLRYLGRGLMEWQKSKQPHSQNEKNVSKAILLLGNLIRRLQSLDAYIRQADKAYSEYTVYFRQQEFNYRDLFARADAFNALPIIPEIDGFLGENTDANRQTKTFTSGVKMKFNGEVHNHGGKGKSVFEFNTILLDPADQEYLLRQRAARNEHTFYEKMLKVALLYCFVFVDMENKNHNPVAYFETHILPALRSNDDAQVIASLQRLKQQVTQPAIKQNLDVLKKVIIEFLKKASSGPARLSFDMALTLDKSILTKDVNQIIQGNIFQDTFDSRNGKNALKYLAVTDNAPGANTLSKLPLKMVFEPIYYSPANQQVEHFTMRAQTDDIQVLPIFLAPVDEAAPNKYKKAYADITRIALYYRHHDVHGDSTRAFVYRFTYTLLAYTSIKLLADSLPSEQHQALFTPLMCIHAREMQAPDEKGDKYDDETFMHSLSKQLAHMLGQDYLSGSQGFHVDTIQDSSYKLANGLYSLYSALPHTFQLKEPTSDEAPVTPLPTNHLIKKMAIIVVSSQKSDANKHSPDSYLSTVIGKVIGIERGDDHTVTVRTLNTFSANQNSQDLYRRPDVIIEQVKKYHRQGYEHFLYIAHAPYSSKLNVSDGDDEDLFFMNKDIIQSMRAVDANIKVYPTFCDKYYVINRKLADVQNKPLLQADSLYIDDISDLTRVSNDPSRRSQVFLNLFNGIKVNPNAIYNGVMSYVTLINVYDNDPTYDQYIWTDLLNTSTPNNMKAEIIDFITMLHFSRYEKASQQKNPVGFKLDPYTDIIGDSAVGPLSIFPNMNAGRARFNALAFLTVVRAVMQIHTK</sequence>
<name>A0A401ZRL6_9CHLR</name>
<dbReference type="Proteomes" id="UP000287224">
    <property type="component" value="Unassembled WGS sequence"/>
</dbReference>
<proteinExistence type="predicted"/>
<keyword evidence="2" id="KW-1185">Reference proteome</keyword>
<comment type="caution">
    <text evidence="1">The sequence shown here is derived from an EMBL/GenBank/DDBJ whole genome shotgun (WGS) entry which is preliminary data.</text>
</comment>
<reference evidence="2" key="1">
    <citation type="submission" date="2018-12" db="EMBL/GenBank/DDBJ databases">
        <title>Tengunoibacter tsumagoiensis gen. nov., sp. nov., Dictyobacter kobayashii sp. nov., D. alpinus sp. nov., and D. joshuensis sp. nov. and description of Dictyobacteraceae fam. nov. within the order Ktedonobacterales isolated from Tengu-no-mugimeshi.</title>
        <authorList>
            <person name="Wang C.M."/>
            <person name="Zheng Y."/>
            <person name="Sakai Y."/>
            <person name="Toyoda A."/>
            <person name="Minakuchi Y."/>
            <person name="Abe K."/>
            <person name="Yokota A."/>
            <person name="Yabe S."/>
        </authorList>
    </citation>
    <scope>NUCLEOTIDE SEQUENCE [LARGE SCALE GENOMIC DNA]</scope>
    <source>
        <strain evidence="2">S-27</strain>
    </source>
</reference>